<dbReference type="AlphaFoldDB" id="A0A9W9DH74"/>
<accession>A0A9W9DH74</accession>
<evidence type="ECO:0000313" key="2">
    <source>
        <dbReference type="Proteomes" id="UP001150266"/>
    </source>
</evidence>
<proteinExistence type="predicted"/>
<protein>
    <submittedName>
        <fullName evidence="1">Uncharacterized protein</fullName>
    </submittedName>
</protein>
<comment type="caution">
    <text evidence="1">The sequence shown here is derived from an EMBL/GenBank/DDBJ whole genome shotgun (WGS) entry which is preliminary data.</text>
</comment>
<gene>
    <name evidence="1" type="ORF">J3R30DRAFT_3711768</name>
</gene>
<evidence type="ECO:0000313" key="1">
    <source>
        <dbReference type="EMBL" id="KAJ4470452.1"/>
    </source>
</evidence>
<sequence>MSAPPIDLFRLKSTGSICDHYSRATAPILRRCRSIPAQESLSPLLLNARHDAVTVHLQRRLLESPTDPQLGQRAVIDGRTYLSSKLQMVHLEPRITSYPAGKQD</sequence>
<name>A0A9W9DH74_9AGAR</name>
<organism evidence="1 2">
    <name type="scientific">Lentinula aciculospora</name>
    <dbReference type="NCBI Taxonomy" id="153920"/>
    <lineage>
        <taxon>Eukaryota</taxon>
        <taxon>Fungi</taxon>
        <taxon>Dikarya</taxon>
        <taxon>Basidiomycota</taxon>
        <taxon>Agaricomycotina</taxon>
        <taxon>Agaricomycetes</taxon>
        <taxon>Agaricomycetidae</taxon>
        <taxon>Agaricales</taxon>
        <taxon>Marasmiineae</taxon>
        <taxon>Omphalotaceae</taxon>
        <taxon>Lentinula</taxon>
    </lineage>
</organism>
<reference evidence="1" key="1">
    <citation type="submission" date="2022-08" db="EMBL/GenBank/DDBJ databases">
        <title>A Global Phylogenomic Analysis of the Shiitake Genus Lentinula.</title>
        <authorList>
            <consortium name="DOE Joint Genome Institute"/>
            <person name="Sierra-Patev S."/>
            <person name="Min B."/>
            <person name="Naranjo-Ortiz M."/>
            <person name="Looney B."/>
            <person name="Konkel Z."/>
            <person name="Slot J.C."/>
            <person name="Sakamoto Y."/>
            <person name="Steenwyk J.L."/>
            <person name="Rokas A."/>
            <person name="Carro J."/>
            <person name="Camarero S."/>
            <person name="Ferreira P."/>
            <person name="Molpeceres G."/>
            <person name="Ruiz-Duenas F.J."/>
            <person name="Serrano A."/>
            <person name="Henrissat B."/>
            <person name="Drula E."/>
            <person name="Hughes K.W."/>
            <person name="Mata J.L."/>
            <person name="Ishikawa N.K."/>
            <person name="Vargas-Isla R."/>
            <person name="Ushijima S."/>
            <person name="Smith C.A."/>
            <person name="Ahrendt S."/>
            <person name="Andreopoulos W."/>
            <person name="He G."/>
            <person name="Labutti K."/>
            <person name="Lipzen A."/>
            <person name="Ng V."/>
            <person name="Riley R."/>
            <person name="Sandor L."/>
            <person name="Barry K."/>
            <person name="Martinez A.T."/>
            <person name="Xiao Y."/>
            <person name="Gibbons J.G."/>
            <person name="Terashima K."/>
            <person name="Grigoriev I.V."/>
            <person name="Hibbett D.S."/>
        </authorList>
    </citation>
    <scope>NUCLEOTIDE SEQUENCE</scope>
    <source>
        <strain evidence="1">JLM2183</strain>
    </source>
</reference>
<dbReference type="Proteomes" id="UP001150266">
    <property type="component" value="Unassembled WGS sequence"/>
</dbReference>
<keyword evidence="2" id="KW-1185">Reference proteome</keyword>
<dbReference type="EMBL" id="JAOTPV010000026">
    <property type="protein sequence ID" value="KAJ4470452.1"/>
    <property type="molecule type" value="Genomic_DNA"/>
</dbReference>